<dbReference type="InterPro" id="IPR036866">
    <property type="entry name" value="RibonucZ/Hydroxyglut_hydro"/>
</dbReference>
<dbReference type="SUPFAM" id="SSF56281">
    <property type="entry name" value="Metallo-hydrolase/oxidoreductase"/>
    <property type="match status" value="1"/>
</dbReference>
<evidence type="ECO:0000256" key="4">
    <source>
        <dbReference type="ARBA" id="ARBA00022989"/>
    </source>
</evidence>
<keyword evidence="3 6" id="KW-0812">Transmembrane</keyword>
<comment type="subcellular location">
    <subcellularLocation>
        <location evidence="1">Cell membrane</location>
        <topology evidence="1">Multi-pass membrane protein</topology>
    </subcellularLocation>
</comment>
<dbReference type="Pfam" id="PF00753">
    <property type="entry name" value="Lactamase_B"/>
    <property type="match status" value="1"/>
</dbReference>
<dbReference type="NCBIfam" id="TIGR00360">
    <property type="entry name" value="ComEC_N-term"/>
    <property type="match status" value="1"/>
</dbReference>
<feature type="transmembrane region" description="Helical" evidence="6">
    <location>
        <begin position="256"/>
        <end position="277"/>
    </location>
</feature>
<keyword evidence="2" id="KW-1003">Cell membrane</keyword>
<dbReference type="InterPro" id="IPR035681">
    <property type="entry name" value="ComA-like_MBL"/>
</dbReference>
<sequence>MTQTLSWRAAIVAFVVGVMGVQQLAQLPQPYWLWGMPLLASVWALPRQGGWRVARLTGFLLCWIALGVAWATWRADLRLADNLPATWAGVPVMVSGVVSDLPVRTDRGQHFEFNVDRVLTPGAQVPSSIQLSLYSAHSAGAPAAPPVQVGQCWQWMVRLNRPHASQNPHVMDMESVRFANDVRAMGVVGTRPQPQLLAAWVNSPMNRINLMREDIAQRIDRALPNQPYAGVLKALTVGDQSAIPAAQWQLFQRTGIVHLISISGSHITMLAGLAYFVCFWSWRRIPRLSLWLPAQRAATLAGALTALAYVALAGFGIPAQRTLLMLAVAAWALWTGRTLAPTRVLAAALFAVVLLDPWAVLSPGFWLSFGAVGLLMFSAGARVGEVHWLQAWWRSQWAVTMGMAPVLLLLFGQLSTVSPLANVVAIPAIEFVITPVALLGSIPGLGILLHVAHAGMSALVWLLQILATWPLWQQAEPSPFVVGLAMLGALWWLLPRGFPARWLGAFCLLPALLVQAPVPATGAMWVETLDIGQGLAVLVRTAHHNYLFDTGPRYGPNSDSGGRIILPYLRGEGVTQLDTLVLSHDDNDHTGGAGSILAAMPVDKILTPLPTDHVLIKPYVQHYLRCETGLSWAVDGVNFHVLHPDVSSYADPTLKDNHRGCVLKVDSPGGSVLLTADIEAPDEAYLLQHPADLPSDLLLAPHHGSHTSSTPAFITAVHPKWVIFTVGAHNRFGHPHGDVVARYANQGIAMWRSDWNGEVSFHFTPKQAPTMLAWRQAHQRYWMDGASEE</sequence>
<dbReference type="InterPro" id="IPR052159">
    <property type="entry name" value="Competence_DNA_uptake"/>
</dbReference>
<dbReference type="InterPro" id="IPR001279">
    <property type="entry name" value="Metallo-B-lactamas"/>
</dbReference>
<evidence type="ECO:0000256" key="6">
    <source>
        <dbReference type="SAM" id="Phobius"/>
    </source>
</evidence>
<protein>
    <submittedName>
        <fullName evidence="8">DNA internalization-related competence protein ComEC/Rec2</fullName>
    </submittedName>
</protein>
<gene>
    <name evidence="8" type="ORF">CARN7_1549</name>
</gene>
<dbReference type="GO" id="GO:0005886">
    <property type="term" value="C:plasma membrane"/>
    <property type="evidence" value="ECO:0007669"/>
    <property type="project" value="UniProtKB-SubCell"/>
</dbReference>
<feature type="transmembrane region" description="Helical" evidence="6">
    <location>
        <begin position="396"/>
        <end position="414"/>
    </location>
</feature>
<proteinExistence type="predicted"/>
<reference evidence="8" key="1">
    <citation type="submission" date="2009-10" db="EMBL/GenBank/DDBJ databases">
        <title>Diversity of trophic interactions inside an arsenic-rich microbial ecosystem.</title>
        <authorList>
            <person name="Bertin P.N."/>
            <person name="Heinrich-Salmeron A."/>
            <person name="Pelletier E."/>
            <person name="Goulhen-Chollet F."/>
            <person name="Arsene-Ploetze F."/>
            <person name="Gallien S."/>
            <person name="Calteau A."/>
            <person name="Vallenet D."/>
            <person name="Casiot C."/>
            <person name="Chane-Woon-Ming B."/>
            <person name="Giloteaux L."/>
            <person name="Barakat M."/>
            <person name="Bonnefoy V."/>
            <person name="Bruneel O."/>
            <person name="Chandler M."/>
            <person name="Cleiss J."/>
            <person name="Duran R."/>
            <person name="Elbaz-Poulichet F."/>
            <person name="Fonknechten N."/>
            <person name="Lauga B."/>
            <person name="Mornico D."/>
            <person name="Ortet P."/>
            <person name="Schaeffer C."/>
            <person name="Siguier P."/>
            <person name="Alexander Thil Smith A."/>
            <person name="Van Dorsselaer A."/>
            <person name="Weissenbach J."/>
            <person name="Medigue C."/>
            <person name="Le Paslier D."/>
        </authorList>
    </citation>
    <scope>NUCLEOTIDE SEQUENCE</scope>
</reference>
<comment type="caution">
    <text evidence="8">The sequence shown here is derived from an EMBL/GenBank/DDBJ whole genome shotgun (WGS) entry which is preliminary data.</text>
</comment>
<feature type="transmembrane region" description="Helical" evidence="6">
    <location>
        <begin position="365"/>
        <end position="384"/>
    </location>
</feature>
<feature type="transmembrane region" description="Helical" evidence="6">
    <location>
        <begin position="502"/>
        <end position="526"/>
    </location>
</feature>
<feature type="transmembrane region" description="Helical" evidence="6">
    <location>
        <begin position="478"/>
        <end position="495"/>
    </location>
</feature>
<feature type="transmembrane region" description="Helical" evidence="6">
    <location>
        <begin position="420"/>
        <end position="440"/>
    </location>
</feature>
<accession>E6QU32</accession>
<dbReference type="EMBL" id="CABR01000103">
    <property type="protein sequence ID" value="CBI10754.1"/>
    <property type="molecule type" value="Genomic_DNA"/>
</dbReference>
<dbReference type="SMART" id="SM00849">
    <property type="entry name" value="Lactamase_B"/>
    <property type="match status" value="1"/>
</dbReference>
<dbReference type="Gene3D" id="3.60.15.10">
    <property type="entry name" value="Ribonuclease Z/Hydroxyacylglutathione hydrolase-like"/>
    <property type="match status" value="1"/>
</dbReference>
<evidence type="ECO:0000256" key="5">
    <source>
        <dbReference type="ARBA" id="ARBA00023136"/>
    </source>
</evidence>
<feature type="transmembrane region" description="Helical" evidence="6">
    <location>
        <begin position="340"/>
        <end position="359"/>
    </location>
</feature>
<evidence type="ECO:0000313" key="8">
    <source>
        <dbReference type="EMBL" id="CBI10754.1"/>
    </source>
</evidence>
<dbReference type="InterPro" id="IPR004797">
    <property type="entry name" value="Competence_ComEC/Rec2"/>
</dbReference>
<dbReference type="NCBIfam" id="TIGR00361">
    <property type="entry name" value="ComEC_Rec2"/>
    <property type="match status" value="1"/>
</dbReference>
<feature type="transmembrane region" description="Helical" evidence="6">
    <location>
        <begin position="7"/>
        <end position="25"/>
    </location>
</feature>
<dbReference type="PANTHER" id="PTHR30619:SF1">
    <property type="entry name" value="RECOMBINATION PROTEIN 2"/>
    <property type="match status" value="1"/>
</dbReference>
<dbReference type="PANTHER" id="PTHR30619">
    <property type="entry name" value="DNA INTERNALIZATION/COMPETENCE PROTEIN COMEC/REC2"/>
    <property type="match status" value="1"/>
</dbReference>
<feature type="transmembrane region" description="Helical" evidence="6">
    <location>
        <begin position="53"/>
        <end position="73"/>
    </location>
</feature>
<dbReference type="Pfam" id="PF13567">
    <property type="entry name" value="DUF4131"/>
    <property type="match status" value="1"/>
</dbReference>
<feature type="transmembrane region" description="Helical" evidence="6">
    <location>
        <begin position="297"/>
        <end position="319"/>
    </location>
</feature>
<evidence type="ECO:0000259" key="7">
    <source>
        <dbReference type="SMART" id="SM00849"/>
    </source>
</evidence>
<keyword evidence="4 6" id="KW-1133">Transmembrane helix</keyword>
<keyword evidence="5 6" id="KW-0472">Membrane</keyword>
<feature type="domain" description="Metallo-beta-lactamase" evidence="7">
    <location>
        <begin position="533"/>
        <end position="726"/>
    </location>
</feature>
<name>E6QU32_9ZZZZ</name>
<evidence type="ECO:0000256" key="3">
    <source>
        <dbReference type="ARBA" id="ARBA00022692"/>
    </source>
</evidence>
<dbReference type="Pfam" id="PF03772">
    <property type="entry name" value="Competence"/>
    <property type="match status" value="1"/>
</dbReference>
<feature type="transmembrane region" description="Helical" evidence="6">
    <location>
        <begin position="447"/>
        <end position="472"/>
    </location>
</feature>
<dbReference type="InterPro" id="IPR004477">
    <property type="entry name" value="ComEC_N"/>
</dbReference>
<dbReference type="CDD" id="cd07731">
    <property type="entry name" value="ComA-like_MBL-fold"/>
    <property type="match status" value="1"/>
</dbReference>
<evidence type="ECO:0000256" key="2">
    <source>
        <dbReference type="ARBA" id="ARBA00022475"/>
    </source>
</evidence>
<dbReference type="GO" id="GO:0030420">
    <property type="term" value="P:establishment of competence for transformation"/>
    <property type="evidence" value="ECO:0007669"/>
    <property type="project" value="InterPro"/>
</dbReference>
<dbReference type="InterPro" id="IPR025405">
    <property type="entry name" value="DUF4131"/>
</dbReference>
<evidence type="ECO:0000256" key="1">
    <source>
        <dbReference type="ARBA" id="ARBA00004651"/>
    </source>
</evidence>
<organism evidence="8">
    <name type="scientific">mine drainage metagenome</name>
    <dbReference type="NCBI Taxonomy" id="410659"/>
    <lineage>
        <taxon>unclassified sequences</taxon>
        <taxon>metagenomes</taxon>
        <taxon>ecological metagenomes</taxon>
    </lineage>
</organism>
<dbReference type="AlphaFoldDB" id="E6QU32"/>